<dbReference type="Proteomes" id="UP000650582">
    <property type="component" value="Unassembled WGS sequence"/>
</dbReference>
<proteinExistence type="predicted"/>
<dbReference type="GO" id="GO:0005634">
    <property type="term" value="C:nucleus"/>
    <property type="evidence" value="ECO:0007669"/>
    <property type="project" value="TreeGrafter"/>
</dbReference>
<dbReference type="CDD" id="cd20557">
    <property type="entry name" value="CYCLIN_ScPCL1-like"/>
    <property type="match status" value="1"/>
</dbReference>
<evidence type="ECO:0000259" key="3">
    <source>
        <dbReference type="Pfam" id="PF00646"/>
    </source>
</evidence>
<comment type="caution">
    <text evidence="4">The sequence shown here is derived from an EMBL/GenBank/DDBJ whole genome shotgun (WGS) entry which is preliminary data.</text>
</comment>
<dbReference type="GO" id="GO:0016538">
    <property type="term" value="F:cyclin-dependent protein serine/threonine kinase regulator activity"/>
    <property type="evidence" value="ECO:0007669"/>
    <property type="project" value="TreeGrafter"/>
</dbReference>
<dbReference type="PANTHER" id="PTHR15615:SF10">
    <property type="entry name" value="PHO85 CYCLIN-2-RELATED"/>
    <property type="match status" value="1"/>
</dbReference>
<dbReference type="AlphaFoldDB" id="A0A8H7HF67"/>
<dbReference type="SUPFAM" id="SSF47954">
    <property type="entry name" value="Cyclin-like"/>
    <property type="match status" value="1"/>
</dbReference>
<sequence>STNGRRGDIIPIPGLISGETLLNSTPLNDTISHEIKVESCSALKLDIQSLHAVSRRQSISSPMSPIDLRIAELEASMATERASRLSASPKILSNLRPGPTQRRSSLALKTGISRLPREIARKIVESVEFRCDIAALSQVSKSWREETLPRLYSVLNLRGWDQIISCLATVCSADHIANMVVDLTLGEILSLAKSPGSANTISDTGAWPTRLNHEFYSIVKDALDRTRNLRRLALLLDSDIVRVSPRTRRSDLSQVYGQTLGYDVSTILENCRFRLHHFVYEGPDSLSCLETFLDFQSMIRTLQIPYRPAVMRSSFALPPHVTQLWLPLSGHANGFHYNNIGKISHLSIKGEPLPSSLEQFRDSPIHYLAHDLSSWTATRLMLPGWLQRLVPEMFSNLQVLRLIDYWVTCETADNATSFPQPNSTSAVTELADWDTITAFPLGNPINPPLPTENEVSPLGIGHFLHGTADSDSNTAPILRVESGLLDMLSHLPHLKALEVGGFVVRDIGQLRNKVGHAELWLSQRTQWEEDFVNSIAARSATNLVVVSFLACDKPLYLSAFRDAPLTSPDSHRQWCAYLQSARAQVSRETEESGATISSLVAQAGLQQWKGSDSEPSQCDYEIDSSFMSSKLTRDLAEEVVMSEWIKVGSAEGWKRRTNEHHIANPQFNMPPPYNYHSTRTHPSSLVPASEHHSDLLWLMNQRVNADMVDHIVAKVCDVVPHCCDNCHPPTLYKRTDSPSTLPSPPVTPTKPAFQNDSLRRAPTPLPALGDFLGNIISSSKIQAPTLLCTLVYLERIRPKLPPIDKSSPHSRSPDVQHRVLMATIICAAKYLNDSSPKNKHWALYSYGLLTCQDINAMEQQLLALLDWDLRLTEEECISAFSVFFGKCGPCATNHPTTPPKDIATRAGPSHTAFEASSSFHLSVPSNRRASRPAKIEIAAGPAHLHPSFRRSDTSSIPPSPPPSATTANFKRIREEMVASDQTSQSNGEENVKNKVECMRTQGTRRTTAIHEGAVNDQSHTSNSHPNVRFAANLITLSGDCTIGNNQESVSSWPTLSRANGILERVWGNNHHGRSGFRSSRSVGGLFRAATSESLAEQATTRV</sequence>
<dbReference type="InterPro" id="IPR036915">
    <property type="entry name" value="Cyclin-like_sf"/>
</dbReference>
<dbReference type="GO" id="GO:0019901">
    <property type="term" value="F:protein kinase binding"/>
    <property type="evidence" value="ECO:0007669"/>
    <property type="project" value="InterPro"/>
</dbReference>
<dbReference type="PANTHER" id="PTHR15615">
    <property type="match status" value="1"/>
</dbReference>
<dbReference type="Pfam" id="PF00134">
    <property type="entry name" value="Cyclin_N"/>
    <property type="match status" value="1"/>
</dbReference>
<dbReference type="InterPro" id="IPR013922">
    <property type="entry name" value="Cyclin_PHO80-like"/>
</dbReference>
<evidence type="ECO:0000259" key="2">
    <source>
        <dbReference type="Pfam" id="PF00134"/>
    </source>
</evidence>
<dbReference type="Gene3D" id="1.10.472.10">
    <property type="entry name" value="Cyclin-like"/>
    <property type="match status" value="1"/>
</dbReference>
<evidence type="ECO:0000313" key="4">
    <source>
        <dbReference type="EMBL" id="KAF8685000.1"/>
    </source>
</evidence>
<feature type="region of interest" description="Disordered" evidence="1">
    <location>
        <begin position="941"/>
        <end position="966"/>
    </location>
</feature>
<reference evidence="4" key="1">
    <citation type="submission" date="2020-09" db="EMBL/GenBank/DDBJ databases">
        <title>Comparative genome analyses of four rice-infecting Rhizoctonia solani isolates reveal extensive enrichment of homogalacturonan modification genes.</title>
        <authorList>
            <person name="Lee D.-Y."/>
            <person name="Jeon J."/>
            <person name="Kim K.-T."/>
            <person name="Cheong K."/>
            <person name="Song H."/>
            <person name="Choi G."/>
            <person name="Ko J."/>
            <person name="Opiyo S.O."/>
            <person name="Zuo S."/>
            <person name="Madhav S."/>
            <person name="Lee Y.-H."/>
            <person name="Wang G.-L."/>
        </authorList>
    </citation>
    <scope>NUCLEOTIDE SEQUENCE</scope>
    <source>
        <strain evidence="4">AG1-IA YN-7</strain>
    </source>
</reference>
<dbReference type="InterPro" id="IPR001810">
    <property type="entry name" value="F-box_dom"/>
</dbReference>
<dbReference type="CDD" id="cd09917">
    <property type="entry name" value="F-box_SF"/>
    <property type="match status" value="1"/>
</dbReference>
<feature type="non-terminal residue" evidence="4">
    <location>
        <position position="1"/>
    </location>
</feature>
<protein>
    <recommendedName>
        <fullName evidence="6">Cyclin N-terminal domain-containing protein</fullName>
    </recommendedName>
</protein>
<dbReference type="EMBL" id="JACYCC010000024">
    <property type="protein sequence ID" value="KAF8685000.1"/>
    <property type="molecule type" value="Genomic_DNA"/>
</dbReference>
<evidence type="ECO:0000256" key="1">
    <source>
        <dbReference type="SAM" id="MobiDB-lite"/>
    </source>
</evidence>
<feature type="region of interest" description="Disordered" evidence="1">
    <location>
        <begin position="733"/>
        <end position="759"/>
    </location>
</feature>
<dbReference type="Pfam" id="PF00646">
    <property type="entry name" value="F-box"/>
    <property type="match status" value="1"/>
</dbReference>
<organism evidence="4 5">
    <name type="scientific">Rhizoctonia solani</name>
    <dbReference type="NCBI Taxonomy" id="456999"/>
    <lineage>
        <taxon>Eukaryota</taxon>
        <taxon>Fungi</taxon>
        <taxon>Dikarya</taxon>
        <taxon>Basidiomycota</taxon>
        <taxon>Agaricomycotina</taxon>
        <taxon>Agaricomycetes</taxon>
        <taxon>Cantharellales</taxon>
        <taxon>Ceratobasidiaceae</taxon>
        <taxon>Rhizoctonia</taxon>
    </lineage>
</organism>
<feature type="domain" description="Cyclin N-terminal" evidence="2">
    <location>
        <begin position="767"/>
        <end position="870"/>
    </location>
</feature>
<dbReference type="GO" id="GO:0000307">
    <property type="term" value="C:cyclin-dependent protein kinase holoenzyme complex"/>
    <property type="evidence" value="ECO:0007669"/>
    <property type="project" value="TreeGrafter"/>
</dbReference>
<evidence type="ECO:0000313" key="5">
    <source>
        <dbReference type="Proteomes" id="UP000650582"/>
    </source>
</evidence>
<gene>
    <name evidence="4" type="ORF">RHS04_01050</name>
</gene>
<name>A0A8H7HF67_9AGAM</name>
<evidence type="ECO:0008006" key="6">
    <source>
        <dbReference type="Google" id="ProtNLM"/>
    </source>
</evidence>
<accession>A0A8H7HF67</accession>
<dbReference type="InterPro" id="IPR006671">
    <property type="entry name" value="Cyclin_N"/>
</dbReference>
<feature type="domain" description="F-box" evidence="3">
    <location>
        <begin position="112"/>
        <end position="144"/>
    </location>
</feature>